<dbReference type="Proteomes" id="UP000535491">
    <property type="component" value="Unassembled WGS sequence"/>
</dbReference>
<evidence type="ECO:0000313" key="2">
    <source>
        <dbReference type="EMBL" id="MBA4495260.1"/>
    </source>
</evidence>
<protein>
    <submittedName>
        <fullName evidence="2">Uncharacterized protein</fullName>
    </submittedName>
</protein>
<evidence type="ECO:0000256" key="1">
    <source>
        <dbReference type="SAM" id="Phobius"/>
    </source>
</evidence>
<dbReference type="AlphaFoldDB" id="A0A7W2A925"/>
<name>A0A7W2A925_9BACL</name>
<evidence type="ECO:0000313" key="3">
    <source>
        <dbReference type="Proteomes" id="UP000535491"/>
    </source>
</evidence>
<dbReference type="EMBL" id="JACEIQ010000013">
    <property type="protein sequence ID" value="MBA4495260.1"/>
    <property type="molecule type" value="Genomic_DNA"/>
</dbReference>
<gene>
    <name evidence="2" type="ORF">H1191_13185</name>
</gene>
<reference evidence="2 3" key="1">
    <citation type="submission" date="2020-07" db="EMBL/GenBank/DDBJ databases">
        <authorList>
            <person name="Feng H."/>
        </authorList>
    </citation>
    <scope>NUCLEOTIDE SEQUENCE [LARGE SCALE GENOMIC DNA]</scope>
    <source>
        <strain evidence="3">s-10</strain>
    </source>
</reference>
<feature type="transmembrane region" description="Helical" evidence="1">
    <location>
        <begin position="35"/>
        <end position="52"/>
    </location>
</feature>
<accession>A0A7W2A925</accession>
<proteinExistence type="predicted"/>
<organism evidence="2 3">
    <name type="scientific">Paenactinomyces guangxiensis</name>
    <dbReference type="NCBI Taxonomy" id="1490290"/>
    <lineage>
        <taxon>Bacteria</taxon>
        <taxon>Bacillati</taxon>
        <taxon>Bacillota</taxon>
        <taxon>Bacilli</taxon>
        <taxon>Bacillales</taxon>
        <taxon>Thermoactinomycetaceae</taxon>
        <taxon>Paenactinomyces</taxon>
    </lineage>
</organism>
<comment type="caution">
    <text evidence="2">The sequence shown here is derived from an EMBL/GenBank/DDBJ whole genome shotgun (WGS) entry which is preliminary data.</text>
</comment>
<keyword evidence="1" id="KW-1133">Transmembrane helix</keyword>
<keyword evidence="3" id="KW-1185">Reference proteome</keyword>
<dbReference type="RefSeq" id="WP_181752511.1">
    <property type="nucleotide sequence ID" value="NZ_JACEIQ010000013.1"/>
</dbReference>
<keyword evidence="1" id="KW-0812">Transmembrane</keyword>
<sequence length="99" mass="11838">MLQNKHRVRAIFGMGLLFAGLPQLSMELSGEMEAVFSFSWLTVSILAVAANWRRMQYLNLIRRRREEALRRIKWLEGERQLRRRRGRVLREQKRGIQTV</sequence>
<keyword evidence="1" id="KW-0472">Membrane</keyword>